<feature type="region of interest" description="Disordered" evidence="1">
    <location>
        <begin position="1"/>
        <end position="20"/>
    </location>
</feature>
<protein>
    <submittedName>
        <fullName evidence="2">DUF1645 family protein</fullName>
    </submittedName>
</protein>
<dbReference type="Proteomes" id="UP001163823">
    <property type="component" value="Chromosome 9"/>
</dbReference>
<feature type="region of interest" description="Disordered" evidence="1">
    <location>
        <begin position="243"/>
        <end position="280"/>
    </location>
</feature>
<dbReference type="PANTHER" id="PTHR33095">
    <property type="entry name" value="OS07G0619500 PROTEIN"/>
    <property type="match status" value="1"/>
</dbReference>
<dbReference type="EMBL" id="JARAOO010000009">
    <property type="protein sequence ID" value="KAJ7956244.1"/>
    <property type="molecule type" value="Genomic_DNA"/>
</dbReference>
<dbReference type="AlphaFoldDB" id="A0AAD7LDP6"/>
<proteinExistence type="predicted"/>
<name>A0AAD7LDP6_QUISA</name>
<evidence type="ECO:0000256" key="1">
    <source>
        <dbReference type="SAM" id="MobiDB-lite"/>
    </source>
</evidence>
<keyword evidence="3" id="KW-1185">Reference proteome</keyword>
<feature type="region of interest" description="Disordered" evidence="1">
    <location>
        <begin position="145"/>
        <end position="167"/>
    </location>
</feature>
<dbReference type="KEGG" id="qsa:O6P43_022716"/>
<gene>
    <name evidence="2" type="ORF">O6P43_022716</name>
</gene>
<evidence type="ECO:0000313" key="3">
    <source>
        <dbReference type="Proteomes" id="UP001163823"/>
    </source>
</evidence>
<organism evidence="2 3">
    <name type="scientific">Quillaja saponaria</name>
    <name type="common">Soap bark tree</name>
    <dbReference type="NCBI Taxonomy" id="32244"/>
    <lineage>
        <taxon>Eukaryota</taxon>
        <taxon>Viridiplantae</taxon>
        <taxon>Streptophyta</taxon>
        <taxon>Embryophyta</taxon>
        <taxon>Tracheophyta</taxon>
        <taxon>Spermatophyta</taxon>
        <taxon>Magnoliopsida</taxon>
        <taxon>eudicotyledons</taxon>
        <taxon>Gunneridae</taxon>
        <taxon>Pentapetalae</taxon>
        <taxon>rosids</taxon>
        <taxon>fabids</taxon>
        <taxon>Fabales</taxon>
        <taxon>Quillajaceae</taxon>
        <taxon>Quillaja</taxon>
    </lineage>
</organism>
<accession>A0AAD7LDP6</accession>
<evidence type="ECO:0000313" key="2">
    <source>
        <dbReference type="EMBL" id="KAJ7956244.1"/>
    </source>
</evidence>
<sequence>MQVEGSGLSVSPSPSFNSYSSGKLAEIAARVIEEFRRDSDDALFKDSWENENRVHGNDDVEEDDDDFEFAFVSRESDSSPIAADEIFYNGQIKPTYPIFDLSLLDGADGIVCRKNDDVDAGSVISKETSTVRGRRLPLRKLMFEERETESVSSSTSETDDNDLDGVPAGTYCVWNPKSAAIDSPGRSCKKSKSTGSSSKRWKLRDLLLKRSQSDGKESLLLLTPSKRRTNKMDHEVSVSKLKAKENPNSCDSKVAATDEQEEHYVTSTSMNETEEGDKTKRRSFVEYKQDMVGVFSNVNGLSRNLHPF</sequence>
<reference evidence="2" key="1">
    <citation type="journal article" date="2023" name="Science">
        <title>Elucidation of the pathway for biosynthesis of saponin adjuvants from the soapbark tree.</title>
        <authorList>
            <person name="Reed J."/>
            <person name="Orme A."/>
            <person name="El-Demerdash A."/>
            <person name="Owen C."/>
            <person name="Martin L.B.B."/>
            <person name="Misra R.C."/>
            <person name="Kikuchi S."/>
            <person name="Rejzek M."/>
            <person name="Martin A.C."/>
            <person name="Harkess A."/>
            <person name="Leebens-Mack J."/>
            <person name="Louveau T."/>
            <person name="Stephenson M.J."/>
            <person name="Osbourn A."/>
        </authorList>
    </citation>
    <scope>NUCLEOTIDE SEQUENCE</scope>
    <source>
        <strain evidence="2">S10</strain>
    </source>
</reference>
<comment type="caution">
    <text evidence="2">The sequence shown here is derived from an EMBL/GenBank/DDBJ whole genome shotgun (WGS) entry which is preliminary data.</text>
</comment>
<dbReference type="InterPro" id="IPR012442">
    <property type="entry name" value="DUF1645_plant"/>
</dbReference>
<dbReference type="Pfam" id="PF07816">
    <property type="entry name" value="DUF1645"/>
    <property type="match status" value="1"/>
</dbReference>
<dbReference type="PANTHER" id="PTHR33095:SF23">
    <property type="entry name" value="DUF1645 FAMILY PROTEIN"/>
    <property type="match status" value="1"/>
</dbReference>